<reference evidence="8 9" key="1">
    <citation type="submission" date="2013-03" db="EMBL/GenBank/DDBJ databases">
        <title>The Genome Sequence of Exophiala aquamarina CBS 119918.</title>
        <authorList>
            <consortium name="The Broad Institute Genomics Platform"/>
            <person name="Cuomo C."/>
            <person name="de Hoog S."/>
            <person name="Gorbushina A."/>
            <person name="Walker B."/>
            <person name="Young S.K."/>
            <person name="Zeng Q."/>
            <person name="Gargeya S."/>
            <person name="Fitzgerald M."/>
            <person name="Haas B."/>
            <person name="Abouelleil A."/>
            <person name="Allen A.W."/>
            <person name="Alvarado L."/>
            <person name="Arachchi H.M."/>
            <person name="Berlin A.M."/>
            <person name="Chapman S.B."/>
            <person name="Gainer-Dewar J."/>
            <person name="Goldberg J."/>
            <person name="Griggs A."/>
            <person name="Gujja S."/>
            <person name="Hansen M."/>
            <person name="Howarth C."/>
            <person name="Imamovic A."/>
            <person name="Ireland A."/>
            <person name="Larimer J."/>
            <person name="McCowan C."/>
            <person name="Murphy C."/>
            <person name="Pearson M."/>
            <person name="Poon T.W."/>
            <person name="Priest M."/>
            <person name="Roberts A."/>
            <person name="Saif S."/>
            <person name="Shea T."/>
            <person name="Sisk P."/>
            <person name="Sykes S."/>
            <person name="Wortman J."/>
            <person name="Nusbaum C."/>
            <person name="Birren B."/>
        </authorList>
    </citation>
    <scope>NUCLEOTIDE SEQUENCE [LARGE SCALE GENOMIC DNA]</scope>
    <source>
        <strain evidence="8 9">CBS 119918</strain>
    </source>
</reference>
<organism evidence="8 9">
    <name type="scientific">Exophiala aquamarina CBS 119918</name>
    <dbReference type="NCBI Taxonomy" id="1182545"/>
    <lineage>
        <taxon>Eukaryota</taxon>
        <taxon>Fungi</taxon>
        <taxon>Dikarya</taxon>
        <taxon>Ascomycota</taxon>
        <taxon>Pezizomycotina</taxon>
        <taxon>Eurotiomycetes</taxon>
        <taxon>Chaetothyriomycetidae</taxon>
        <taxon>Chaetothyriales</taxon>
        <taxon>Herpotrichiellaceae</taxon>
        <taxon>Exophiala</taxon>
    </lineage>
</organism>
<dbReference type="Proteomes" id="UP000027920">
    <property type="component" value="Unassembled WGS sequence"/>
</dbReference>
<dbReference type="SMART" id="SM00066">
    <property type="entry name" value="GAL4"/>
    <property type="match status" value="1"/>
</dbReference>
<keyword evidence="4" id="KW-0804">Transcription</keyword>
<name>A0A072Q0J5_9EURO</name>
<dbReference type="GO" id="GO:0005634">
    <property type="term" value="C:nucleus"/>
    <property type="evidence" value="ECO:0007669"/>
    <property type="project" value="UniProtKB-SubCell"/>
</dbReference>
<dbReference type="InterPro" id="IPR001138">
    <property type="entry name" value="Zn2Cys6_DnaBD"/>
</dbReference>
<feature type="region of interest" description="Disordered" evidence="6">
    <location>
        <begin position="251"/>
        <end position="305"/>
    </location>
</feature>
<evidence type="ECO:0000256" key="3">
    <source>
        <dbReference type="ARBA" id="ARBA00023125"/>
    </source>
</evidence>
<keyword evidence="3" id="KW-0238">DNA-binding</keyword>
<comment type="caution">
    <text evidence="8">The sequence shown here is derived from an EMBL/GenBank/DDBJ whole genome shotgun (WGS) entry which is preliminary data.</text>
</comment>
<protein>
    <recommendedName>
        <fullName evidence="7">Zn(2)-C6 fungal-type domain-containing protein</fullName>
    </recommendedName>
</protein>
<dbReference type="GeneID" id="25277911"/>
<accession>A0A072Q0J5</accession>
<dbReference type="RefSeq" id="XP_013263995.1">
    <property type="nucleotide sequence ID" value="XM_013408541.1"/>
</dbReference>
<dbReference type="GO" id="GO:0043565">
    <property type="term" value="F:sequence-specific DNA binding"/>
    <property type="evidence" value="ECO:0007669"/>
    <property type="project" value="TreeGrafter"/>
</dbReference>
<feature type="domain" description="Zn(2)-C6 fungal-type" evidence="7">
    <location>
        <begin position="15"/>
        <end position="44"/>
    </location>
</feature>
<feature type="compositionally biased region" description="Basic and acidic residues" evidence="6">
    <location>
        <begin position="270"/>
        <end position="282"/>
    </location>
</feature>
<dbReference type="HOGENOM" id="CLU_074389_0_0_1"/>
<feature type="non-terminal residue" evidence="8">
    <location>
        <position position="1"/>
    </location>
</feature>
<evidence type="ECO:0000313" key="9">
    <source>
        <dbReference type="Proteomes" id="UP000027920"/>
    </source>
</evidence>
<gene>
    <name evidence="8" type="ORF">A1O9_02971</name>
</gene>
<dbReference type="Gene3D" id="4.10.240.10">
    <property type="entry name" value="Zn(2)-C6 fungal-type DNA-binding domain"/>
    <property type="match status" value="1"/>
</dbReference>
<dbReference type="GO" id="GO:0000981">
    <property type="term" value="F:DNA-binding transcription factor activity, RNA polymerase II-specific"/>
    <property type="evidence" value="ECO:0007669"/>
    <property type="project" value="InterPro"/>
</dbReference>
<proteinExistence type="predicted"/>
<dbReference type="AlphaFoldDB" id="A0A072Q0J5"/>
<dbReference type="GO" id="GO:0008270">
    <property type="term" value="F:zinc ion binding"/>
    <property type="evidence" value="ECO:0007669"/>
    <property type="project" value="InterPro"/>
</dbReference>
<dbReference type="PROSITE" id="PS00463">
    <property type="entry name" value="ZN2_CY6_FUNGAL_1"/>
    <property type="match status" value="1"/>
</dbReference>
<feature type="non-terminal residue" evidence="8">
    <location>
        <position position="305"/>
    </location>
</feature>
<comment type="subcellular location">
    <subcellularLocation>
        <location evidence="1">Nucleus</location>
    </subcellularLocation>
</comment>
<dbReference type="CDD" id="cd00067">
    <property type="entry name" value="GAL4"/>
    <property type="match status" value="1"/>
</dbReference>
<evidence type="ECO:0000259" key="7">
    <source>
        <dbReference type="PROSITE" id="PS50048"/>
    </source>
</evidence>
<keyword evidence="9" id="KW-1185">Reference proteome</keyword>
<evidence type="ECO:0000256" key="6">
    <source>
        <dbReference type="SAM" id="MobiDB-lite"/>
    </source>
</evidence>
<dbReference type="VEuPathDB" id="FungiDB:A1O9_02971"/>
<dbReference type="GO" id="GO:0045944">
    <property type="term" value="P:positive regulation of transcription by RNA polymerase II"/>
    <property type="evidence" value="ECO:0007669"/>
    <property type="project" value="TreeGrafter"/>
</dbReference>
<dbReference type="OrthoDB" id="4151048at2759"/>
<dbReference type="EMBL" id="AMGV01000002">
    <property type="protein sequence ID" value="KEF61405.1"/>
    <property type="molecule type" value="Genomic_DNA"/>
</dbReference>
<dbReference type="PROSITE" id="PS50048">
    <property type="entry name" value="ZN2_CY6_FUNGAL_2"/>
    <property type="match status" value="1"/>
</dbReference>
<feature type="region of interest" description="Disordered" evidence="6">
    <location>
        <begin position="108"/>
        <end position="146"/>
    </location>
</feature>
<dbReference type="SUPFAM" id="SSF57701">
    <property type="entry name" value="Zn2/Cys6 DNA-binding domain"/>
    <property type="match status" value="1"/>
</dbReference>
<dbReference type="STRING" id="1182545.A0A072Q0J5"/>
<evidence type="ECO:0000256" key="4">
    <source>
        <dbReference type="ARBA" id="ARBA00023163"/>
    </source>
</evidence>
<dbReference type="PANTHER" id="PTHR47540:SF2">
    <property type="entry name" value="ZN(II)2CYS6 TRANSCRIPTION FACTOR (EUROFUNG)"/>
    <property type="match status" value="1"/>
</dbReference>
<evidence type="ECO:0000256" key="5">
    <source>
        <dbReference type="ARBA" id="ARBA00023242"/>
    </source>
</evidence>
<keyword evidence="2" id="KW-0805">Transcription regulation</keyword>
<evidence type="ECO:0000256" key="1">
    <source>
        <dbReference type="ARBA" id="ARBA00004123"/>
    </source>
</evidence>
<dbReference type="PANTHER" id="PTHR47540">
    <property type="entry name" value="THIAMINE REPRESSIBLE GENES REGULATORY PROTEIN THI5"/>
    <property type="match status" value="1"/>
</dbReference>
<evidence type="ECO:0000313" key="8">
    <source>
        <dbReference type="EMBL" id="KEF61405.1"/>
    </source>
</evidence>
<sequence>EAAEQSKTRIRIGRACDRCKLKKSKCDGNNPCSGCKASDSVCEYSARRRREARDWYWEMRDIVDEALQSLYWACREGRGFPGVIPDESNGHVSTDAILRGLGFVPPVVEPRTGSGHASHSALDDAGETPERSYHPPDVLPHRRSTNSSIVAQVPLAGTPESPILEDRNGQQKDQLDHRGFQRNTPVHGPGSISLHPQLGLAMESDIDSAMFHDGDIGTANVDRARSSTSGIPNFRLPTQMKDNQHYLLGGLDPKVQESGIGADHGPLNKQDGRWEDQSETKSGEMLPWPGTLAAVSRNARQNSSG</sequence>
<keyword evidence="5" id="KW-0539">Nucleus</keyword>
<dbReference type="InterPro" id="IPR051711">
    <property type="entry name" value="Stress_Response_Reg"/>
</dbReference>
<dbReference type="Pfam" id="PF00172">
    <property type="entry name" value="Zn_clus"/>
    <property type="match status" value="1"/>
</dbReference>
<evidence type="ECO:0000256" key="2">
    <source>
        <dbReference type="ARBA" id="ARBA00023015"/>
    </source>
</evidence>
<dbReference type="InterPro" id="IPR036864">
    <property type="entry name" value="Zn2-C6_fun-type_DNA-bd_sf"/>
</dbReference>